<protein>
    <submittedName>
        <fullName evidence="1">Uncharacterized protein</fullName>
    </submittedName>
</protein>
<organism evidence="1 2">
    <name type="scientific">Streptosporangium fragile</name>
    <dbReference type="NCBI Taxonomy" id="46186"/>
    <lineage>
        <taxon>Bacteria</taxon>
        <taxon>Bacillati</taxon>
        <taxon>Actinomycetota</taxon>
        <taxon>Actinomycetes</taxon>
        <taxon>Streptosporangiales</taxon>
        <taxon>Streptosporangiaceae</taxon>
        <taxon>Streptosporangium</taxon>
    </lineage>
</organism>
<name>A0ABP6IAV4_9ACTN</name>
<reference evidence="2" key="1">
    <citation type="journal article" date="2019" name="Int. J. Syst. Evol. Microbiol.">
        <title>The Global Catalogue of Microorganisms (GCM) 10K type strain sequencing project: providing services to taxonomists for standard genome sequencing and annotation.</title>
        <authorList>
            <consortium name="The Broad Institute Genomics Platform"/>
            <consortium name="The Broad Institute Genome Sequencing Center for Infectious Disease"/>
            <person name="Wu L."/>
            <person name="Ma J."/>
        </authorList>
    </citation>
    <scope>NUCLEOTIDE SEQUENCE [LARGE SCALE GENOMIC DNA]</scope>
    <source>
        <strain evidence="2">JCM 6242</strain>
    </source>
</reference>
<evidence type="ECO:0000313" key="1">
    <source>
        <dbReference type="EMBL" id="GAA2863637.1"/>
    </source>
</evidence>
<sequence length="97" mass="10850">MTDDQLAVAVRALINRYDPEGLLGMGAPDDEYDPEVGDLVALVCGREEITADAVGSVWNRWFNDVSDWCTRRPEQVREVAAALENLRGRRQRSDLAC</sequence>
<comment type="caution">
    <text evidence="1">The sequence shown here is derived from an EMBL/GenBank/DDBJ whole genome shotgun (WGS) entry which is preliminary data.</text>
</comment>
<dbReference type="RefSeq" id="WP_344970349.1">
    <property type="nucleotide sequence ID" value="NZ_BAAAVI010000013.1"/>
</dbReference>
<evidence type="ECO:0000313" key="2">
    <source>
        <dbReference type="Proteomes" id="UP001500831"/>
    </source>
</evidence>
<dbReference type="Gene3D" id="1.10.340.20">
    <property type="entry name" value="Apc36109-like domain"/>
    <property type="match status" value="1"/>
</dbReference>
<accession>A0ABP6IAV4</accession>
<keyword evidence="2" id="KW-1185">Reference proteome</keyword>
<gene>
    <name evidence="1" type="ORF">GCM10010517_22730</name>
</gene>
<proteinExistence type="predicted"/>
<dbReference type="InterPro" id="IPR023162">
    <property type="entry name" value="Apc36109-like_dom_sf"/>
</dbReference>
<dbReference type="Proteomes" id="UP001500831">
    <property type="component" value="Unassembled WGS sequence"/>
</dbReference>
<dbReference type="SUPFAM" id="SSF116922">
    <property type="entry name" value="YugE-like"/>
    <property type="match status" value="1"/>
</dbReference>
<dbReference type="EMBL" id="BAAAVI010000013">
    <property type="protein sequence ID" value="GAA2863637.1"/>
    <property type="molecule type" value="Genomic_DNA"/>
</dbReference>